<keyword evidence="4" id="KW-0902">Two-component regulatory system</keyword>
<dbReference type="PANTHER" id="PTHR42713">
    <property type="entry name" value="HISTIDINE KINASE-RELATED"/>
    <property type="match status" value="1"/>
</dbReference>
<keyword evidence="6" id="KW-0238">DNA-binding</keyword>
<evidence type="ECO:0000313" key="13">
    <source>
        <dbReference type="EMBL" id="AFC28238.1"/>
    </source>
</evidence>
<dbReference type="PROSITE" id="PS01124">
    <property type="entry name" value="HTH_ARAC_FAMILY_2"/>
    <property type="match status" value="1"/>
</dbReference>
<evidence type="ECO:0000256" key="4">
    <source>
        <dbReference type="ARBA" id="ARBA00023012"/>
    </source>
</evidence>
<organism evidence="13 14">
    <name type="scientific">Paenibacillus mucilaginosus 3016</name>
    <dbReference type="NCBI Taxonomy" id="1116391"/>
    <lineage>
        <taxon>Bacteria</taxon>
        <taxon>Bacillati</taxon>
        <taxon>Bacillota</taxon>
        <taxon>Bacilli</taxon>
        <taxon>Bacillales</taxon>
        <taxon>Paenibacillaceae</taxon>
        <taxon>Paenibacillus</taxon>
    </lineage>
</organism>
<dbReference type="InterPro" id="IPR018060">
    <property type="entry name" value="HTH_AraC"/>
</dbReference>
<dbReference type="HOGENOM" id="CLU_000445_5_0_9"/>
<evidence type="ECO:0000313" key="14">
    <source>
        <dbReference type="Proteomes" id="UP000007523"/>
    </source>
</evidence>
<feature type="coiled-coil region" evidence="9">
    <location>
        <begin position="116"/>
        <end position="143"/>
    </location>
</feature>
<dbReference type="Proteomes" id="UP000007523">
    <property type="component" value="Chromosome"/>
</dbReference>
<dbReference type="GO" id="GO:0003700">
    <property type="term" value="F:DNA-binding transcription factor activity"/>
    <property type="evidence" value="ECO:0007669"/>
    <property type="project" value="InterPro"/>
</dbReference>
<dbReference type="InterPro" id="IPR051552">
    <property type="entry name" value="HptR"/>
</dbReference>
<evidence type="ECO:0000256" key="6">
    <source>
        <dbReference type="ARBA" id="ARBA00023125"/>
    </source>
</evidence>
<dbReference type="STRING" id="1116391.PM3016_1310"/>
<dbReference type="PROSITE" id="PS50110">
    <property type="entry name" value="RESPONSE_REGULATORY"/>
    <property type="match status" value="1"/>
</dbReference>
<dbReference type="Gene3D" id="1.10.10.60">
    <property type="entry name" value="Homeodomain-like"/>
    <property type="match status" value="2"/>
</dbReference>
<evidence type="ECO:0000256" key="9">
    <source>
        <dbReference type="SAM" id="Coils"/>
    </source>
</evidence>
<dbReference type="InterPro" id="IPR009057">
    <property type="entry name" value="Homeodomain-like_sf"/>
</dbReference>
<keyword evidence="9" id="KW-0175">Coiled coil</keyword>
<dbReference type="Pfam" id="PF00072">
    <property type="entry name" value="Response_reg"/>
    <property type="match status" value="1"/>
</dbReference>
<feature type="compositionally biased region" description="Basic and acidic residues" evidence="10">
    <location>
        <begin position="533"/>
        <end position="545"/>
    </location>
</feature>
<evidence type="ECO:0000256" key="3">
    <source>
        <dbReference type="ARBA" id="ARBA00022553"/>
    </source>
</evidence>
<feature type="domain" description="HTH araC/xylS-type" evidence="11">
    <location>
        <begin position="428"/>
        <end position="527"/>
    </location>
</feature>
<accession>H6NC45</accession>
<dbReference type="Pfam" id="PF12833">
    <property type="entry name" value="HTH_18"/>
    <property type="match status" value="1"/>
</dbReference>
<feature type="modified residue" description="4-aspartylphosphate" evidence="8">
    <location>
        <position position="55"/>
    </location>
</feature>
<evidence type="ECO:0000256" key="10">
    <source>
        <dbReference type="SAM" id="MobiDB-lite"/>
    </source>
</evidence>
<evidence type="ECO:0000256" key="5">
    <source>
        <dbReference type="ARBA" id="ARBA00023015"/>
    </source>
</evidence>
<keyword evidence="3 8" id="KW-0597">Phosphoprotein</keyword>
<dbReference type="InterPro" id="IPR001789">
    <property type="entry name" value="Sig_transdc_resp-reg_receiver"/>
</dbReference>
<dbReference type="Pfam" id="PF17853">
    <property type="entry name" value="GGDEF_2"/>
    <property type="match status" value="1"/>
</dbReference>
<dbReference type="EMBL" id="CP003235">
    <property type="protein sequence ID" value="AFC28238.1"/>
    <property type="molecule type" value="Genomic_DNA"/>
</dbReference>
<dbReference type="GO" id="GO:0043565">
    <property type="term" value="F:sequence-specific DNA binding"/>
    <property type="evidence" value="ECO:0007669"/>
    <property type="project" value="InterPro"/>
</dbReference>
<dbReference type="Gene3D" id="3.40.50.2300">
    <property type="match status" value="1"/>
</dbReference>
<dbReference type="GO" id="GO:0005737">
    <property type="term" value="C:cytoplasm"/>
    <property type="evidence" value="ECO:0007669"/>
    <property type="project" value="UniProtKB-SubCell"/>
</dbReference>
<gene>
    <name evidence="13" type="ORF">PM3016_1310</name>
</gene>
<keyword evidence="5" id="KW-0805">Transcription regulation</keyword>
<dbReference type="GO" id="GO:0000160">
    <property type="term" value="P:phosphorelay signal transduction system"/>
    <property type="evidence" value="ECO:0007669"/>
    <property type="project" value="UniProtKB-KW"/>
</dbReference>
<keyword evidence="14" id="KW-1185">Reference proteome</keyword>
<protein>
    <submittedName>
        <fullName evidence="13">YesN11</fullName>
    </submittedName>
</protein>
<dbReference type="AlphaFoldDB" id="H6NC45"/>
<dbReference type="SUPFAM" id="SSF46689">
    <property type="entry name" value="Homeodomain-like"/>
    <property type="match status" value="2"/>
</dbReference>
<dbReference type="SUPFAM" id="SSF52172">
    <property type="entry name" value="CheY-like"/>
    <property type="match status" value="1"/>
</dbReference>
<reference evidence="13 14" key="1">
    <citation type="journal article" date="2012" name="J. Bacteriol.">
        <title>Complete Genome Sequence of Paenibacillus mucilaginosus 3016, a Bacterium Functional as Microbial Fertilizer.</title>
        <authorList>
            <person name="Ma M."/>
            <person name="Wang Z."/>
            <person name="Li L."/>
            <person name="Jiang X."/>
            <person name="Guan D."/>
            <person name="Cao F."/>
            <person name="Chen H."/>
            <person name="Wang X."/>
            <person name="Shen D."/>
            <person name="Du B."/>
            <person name="Li J."/>
        </authorList>
    </citation>
    <scope>NUCLEOTIDE SEQUENCE [LARGE SCALE GENOMIC DNA]</scope>
    <source>
        <strain evidence="13 14">3016</strain>
    </source>
</reference>
<proteinExistence type="predicted"/>
<dbReference type="RefSeq" id="WP_014368866.1">
    <property type="nucleotide sequence ID" value="NC_016935.1"/>
</dbReference>
<evidence type="ECO:0000256" key="8">
    <source>
        <dbReference type="PROSITE-ProRule" id="PRU00169"/>
    </source>
</evidence>
<dbReference type="SMART" id="SM00342">
    <property type="entry name" value="HTH_ARAC"/>
    <property type="match status" value="1"/>
</dbReference>
<keyword evidence="2" id="KW-0963">Cytoplasm</keyword>
<evidence type="ECO:0000259" key="11">
    <source>
        <dbReference type="PROSITE" id="PS01124"/>
    </source>
</evidence>
<name>H6NC45_9BACL</name>
<dbReference type="KEGG" id="pmq:PM3016_1310"/>
<evidence type="ECO:0000256" key="1">
    <source>
        <dbReference type="ARBA" id="ARBA00004496"/>
    </source>
</evidence>
<dbReference type="InterPro" id="IPR041522">
    <property type="entry name" value="CdaR_GGDEF"/>
</dbReference>
<feature type="region of interest" description="Disordered" evidence="10">
    <location>
        <begin position="523"/>
        <end position="545"/>
    </location>
</feature>
<sequence length="545" mass="61664">MKKVFLVDDEIVIREGIRDRIAWNEEGFEYCGDAPDGELALPLIEETKPDIVITDIKMPFMDGLELSRIIRERFPSIKIIILSGHDEFEYAREALRTGVTEYCLKPVSSADLIKLLQDVSALIDREEREREEMERLKRRVSDGVRHSREKLLSDLCSGLVTTSEAMQTAAKLQLNLVSKCYAVVLSEQECMADAPEAEEVCRRLEELMHGRFGETASYLSFKRSKKETVWILQGDSAAQLQDLGEKLLKPLAEEAHTALSSRVRFGLGSIQDRLQGLYPSFQEAEESLKRQLLPGSPQGPGGDWQGGGEAGGPLRYLDRSPLIRFLKLGSPAAVPSFVREYAACLSEWDGSRSFYYYYLLHDMTATVSQLAKESYPEHERIEDMLQALQSQVGLIQRADEAYRYLEGMIGAFLQVRDGNADKYSGLIRRVKDYMHANYGQSELSLQHIAEHVRMSPSYISSVFSSETGQTITEYLTGLRIGKAMELLRSTHAKSYEIAYQVGYQDSHYFSNLFKKSTGMTTREFRRNQAQSGHPDEGEERHAALS</sequence>
<comment type="subcellular location">
    <subcellularLocation>
        <location evidence="1">Cytoplasm</location>
    </subcellularLocation>
</comment>
<dbReference type="SMART" id="SM00448">
    <property type="entry name" value="REC"/>
    <property type="match status" value="1"/>
</dbReference>
<evidence type="ECO:0000256" key="2">
    <source>
        <dbReference type="ARBA" id="ARBA00022490"/>
    </source>
</evidence>
<dbReference type="PANTHER" id="PTHR42713:SF3">
    <property type="entry name" value="TRANSCRIPTIONAL REGULATORY PROTEIN HPTR"/>
    <property type="match status" value="1"/>
</dbReference>
<evidence type="ECO:0000256" key="7">
    <source>
        <dbReference type="ARBA" id="ARBA00023163"/>
    </source>
</evidence>
<dbReference type="CDD" id="cd17536">
    <property type="entry name" value="REC_YesN-like"/>
    <property type="match status" value="1"/>
</dbReference>
<dbReference type="InterPro" id="IPR011006">
    <property type="entry name" value="CheY-like_superfamily"/>
</dbReference>
<feature type="domain" description="Response regulatory" evidence="12">
    <location>
        <begin position="3"/>
        <end position="120"/>
    </location>
</feature>
<evidence type="ECO:0000259" key="12">
    <source>
        <dbReference type="PROSITE" id="PS50110"/>
    </source>
</evidence>
<keyword evidence="7" id="KW-0804">Transcription</keyword>